<dbReference type="GO" id="GO:0005737">
    <property type="term" value="C:cytoplasm"/>
    <property type="evidence" value="ECO:0007669"/>
    <property type="project" value="UniProtKB-ARBA"/>
</dbReference>
<accession>A0A3M8WJZ9</accession>
<keyword evidence="2" id="KW-0333">Golgi apparatus</keyword>
<reference evidence="5 6" key="1">
    <citation type="submission" date="2018-11" db="EMBL/GenBank/DDBJ databases">
        <title>The Potential of Streptomyces as Biocontrol Agents against the Tomato grey mould, Botrytis cinerea (Gray mold) Frontiers in Microbiology.</title>
        <authorList>
            <person name="Li D."/>
        </authorList>
    </citation>
    <scope>NUCLEOTIDE SEQUENCE [LARGE SCALE GENOMIC DNA]</scope>
    <source>
        <strain evidence="5 6">NEAU-LD23</strain>
    </source>
</reference>
<evidence type="ECO:0000256" key="4">
    <source>
        <dbReference type="ARBA" id="ARBA00023136"/>
    </source>
</evidence>
<keyword evidence="6" id="KW-1185">Reference proteome</keyword>
<dbReference type="InterPro" id="IPR038261">
    <property type="entry name" value="GPP34-like_sf"/>
</dbReference>
<evidence type="ECO:0000313" key="6">
    <source>
        <dbReference type="Proteomes" id="UP000275401"/>
    </source>
</evidence>
<keyword evidence="4" id="KW-0472">Membrane</keyword>
<dbReference type="EMBL" id="RIBZ01000142">
    <property type="protein sequence ID" value="RNG30382.1"/>
    <property type="molecule type" value="Genomic_DNA"/>
</dbReference>
<dbReference type="Pfam" id="PF05719">
    <property type="entry name" value="GPP34"/>
    <property type="match status" value="1"/>
</dbReference>
<comment type="subcellular location">
    <subcellularLocation>
        <location evidence="1">Golgi apparatus membrane</location>
        <topology evidence="1">Peripheral membrane protein</topology>
        <orientation evidence="1">Cytoplasmic side</orientation>
    </subcellularLocation>
</comment>
<proteinExistence type="predicted"/>
<keyword evidence="3" id="KW-0446">Lipid-binding</keyword>
<evidence type="ECO:0000313" key="5">
    <source>
        <dbReference type="EMBL" id="RNG30382.1"/>
    </source>
</evidence>
<evidence type="ECO:0000256" key="1">
    <source>
        <dbReference type="ARBA" id="ARBA00004255"/>
    </source>
</evidence>
<sequence length="227" mass="23889">MPNGSLSLAASLYLLAFDPDSGKPVTHLGYLVQAGALTELAQRELLVDAEGCPKPLPDARTGDPALDGLMELIEESRPRTWGTWVGHHPHLTEKAVRNQLRAAGYVRATSRRVLGLFPVKEYGLERSQLVAEMRDEAVRVLYGAQPAAEVSERDAALIALAAAGGVTTVVTHKDLKAHRKRIAELEARSGAPGAALEGVVDHVRAGLAAAVATALSAATTAAATTTH</sequence>
<protein>
    <submittedName>
        <fullName evidence="5">GPP34 family phosphoprotein</fullName>
    </submittedName>
</protein>
<organism evidence="5 6">
    <name type="scientific">Streptomyces botrytidirepellens</name>
    <dbReference type="NCBI Taxonomy" id="2486417"/>
    <lineage>
        <taxon>Bacteria</taxon>
        <taxon>Bacillati</taxon>
        <taxon>Actinomycetota</taxon>
        <taxon>Actinomycetes</taxon>
        <taxon>Kitasatosporales</taxon>
        <taxon>Streptomycetaceae</taxon>
        <taxon>Streptomyces</taxon>
    </lineage>
</organism>
<name>A0A3M8WJZ9_9ACTN</name>
<dbReference type="GO" id="GO:0070273">
    <property type="term" value="F:phosphatidylinositol-4-phosphate binding"/>
    <property type="evidence" value="ECO:0007669"/>
    <property type="project" value="InterPro"/>
</dbReference>
<evidence type="ECO:0000256" key="2">
    <source>
        <dbReference type="ARBA" id="ARBA00023034"/>
    </source>
</evidence>
<dbReference type="AlphaFoldDB" id="A0A3M8WJZ9"/>
<comment type="caution">
    <text evidence="5">The sequence shown here is derived from an EMBL/GenBank/DDBJ whole genome shotgun (WGS) entry which is preliminary data.</text>
</comment>
<dbReference type="Proteomes" id="UP000275401">
    <property type="component" value="Unassembled WGS sequence"/>
</dbReference>
<dbReference type="InterPro" id="IPR008628">
    <property type="entry name" value="GPP34-like"/>
</dbReference>
<gene>
    <name evidence="5" type="ORF">EEJ42_10780</name>
</gene>
<dbReference type="Gene3D" id="1.10.3630.10">
    <property type="entry name" value="yeast vps74-n-term truncation variant domain like"/>
    <property type="match status" value="1"/>
</dbReference>
<evidence type="ECO:0000256" key="3">
    <source>
        <dbReference type="ARBA" id="ARBA00023121"/>
    </source>
</evidence>
<dbReference type="RefSeq" id="WP_123099732.1">
    <property type="nucleotide sequence ID" value="NZ_RIBZ01000142.1"/>
</dbReference>
<dbReference type="GO" id="GO:0012505">
    <property type="term" value="C:endomembrane system"/>
    <property type="evidence" value="ECO:0007669"/>
    <property type="project" value="UniProtKB-ARBA"/>
</dbReference>